<dbReference type="OrthoDB" id="9811380at2"/>
<feature type="transmembrane region" description="Helical" evidence="1">
    <location>
        <begin position="117"/>
        <end position="139"/>
    </location>
</feature>
<dbReference type="RefSeq" id="WP_074721765.1">
    <property type="nucleotide sequence ID" value="NZ_CBCRVS010000001.1"/>
</dbReference>
<gene>
    <name evidence="2" type="ORF">SAMN05444355_102372</name>
</gene>
<name>A0A1H9G2Z3_FLAFI</name>
<dbReference type="AlphaFoldDB" id="A0A1H9G2Z3"/>
<keyword evidence="1" id="KW-1133">Transmembrane helix</keyword>
<proteinExistence type="predicted"/>
<keyword evidence="1" id="KW-0812">Transmembrane</keyword>
<dbReference type="Pfam" id="PF04238">
    <property type="entry name" value="DUF420"/>
    <property type="match status" value="1"/>
</dbReference>
<keyword evidence="1" id="KW-0472">Membrane</keyword>
<dbReference type="PANTHER" id="PTHR37692:SF1">
    <property type="entry name" value="DUF420 DOMAIN-CONTAINING PROTEIN"/>
    <property type="match status" value="1"/>
</dbReference>
<dbReference type="PANTHER" id="PTHR37692">
    <property type="entry name" value="HYPOTHETICAL MEMBRANE SPANNING PROTEIN"/>
    <property type="match status" value="1"/>
</dbReference>
<dbReference type="EMBL" id="FOFZ01000002">
    <property type="protein sequence ID" value="SEQ44555.1"/>
    <property type="molecule type" value="Genomic_DNA"/>
</dbReference>
<reference evidence="3" key="1">
    <citation type="submission" date="2016-10" db="EMBL/GenBank/DDBJ databases">
        <authorList>
            <person name="Varghese N."/>
            <person name="Submissions S."/>
        </authorList>
    </citation>
    <scope>NUCLEOTIDE SEQUENCE [LARGE SCALE GENOMIC DNA]</scope>
    <source>
        <strain evidence="3">DSM 15719</strain>
    </source>
</reference>
<dbReference type="Proteomes" id="UP000183658">
    <property type="component" value="Unassembled WGS sequence"/>
</dbReference>
<evidence type="ECO:0000256" key="1">
    <source>
        <dbReference type="SAM" id="Phobius"/>
    </source>
</evidence>
<sequence>MKEQNLEQKYNKWIIAVSIIIPVAVAFLFGVKLKDFGYNVEPLSFLPRIYATTNGVTAILLIAAVIAIKNGNRRLHKSLMTSAIALSVAFLVMYVAYHMTSDSTKFGGEGIIKYVYYFILVTHVILSIIIIPLVLITYVRAWAQVFNKHKKIARITFPIWLYVAVTGVVVYLMISPYYVR</sequence>
<accession>A0A1H9G2Z3</accession>
<dbReference type="InterPro" id="IPR013833">
    <property type="entry name" value="Cyt_c_oxidase_su3_a-hlx"/>
</dbReference>
<protein>
    <submittedName>
        <fullName evidence="2">Putative membrane protein</fullName>
    </submittedName>
</protein>
<feature type="transmembrane region" description="Helical" evidence="1">
    <location>
        <begin position="159"/>
        <end position="179"/>
    </location>
</feature>
<evidence type="ECO:0000313" key="2">
    <source>
        <dbReference type="EMBL" id="SEQ44555.1"/>
    </source>
</evidence>
<feature type="transmembrane region" description="Helical" evidence="1">
    <location>
        <begin position="49"/>
        <end position="67"/>
    </location>
</feature>
<dbReference type="InterPro" id="IPR007352">
    <property type="entry name" value="DUF420"/>
</dbReference>
<dbReference type="GO" id="GO:0004129">
    <property type="term" value="F:cytochrome-c oxidase activity"/>
    <property type="evidence" value="ECO:0007669"/>
    <property type="project" value="InterPro"/>
</dbReference>
<feature type="transmembrane region" description="Helical" evidence="1">
    <location>
        <begin position="79"/>
        <end position="97"/>
    </location>
</feature>
<organism evidence="2 3">
    <name type="scientific">Flavobacterium frigoris</name>
    <dbReference type="NCBI Taxonomy" id="229204"/>
    <lineage>
        <taxon>Bacteria</taxon>
        <taxon>Pseudomonadati</taxon>
        <taxon>Bacteroidota</taxon>
        <taxon>Flavobacteriia</taxon>
        <taxon>Flavobacteriales</taxon>
        <taxon>Flavobacteriaceae</taxon>
        <taxon>Flavobacterium</taxon>
    </lineage>
</organism>
<feature type="transmembrane region" description="Helical" evidence="1">
    <location>
        <begin position="12"/>
        <end position="29"/>
    </location>
</feature>
<keyword evidence="3" id="KW-1185">Reference proteome</keyword>
<dbReference type="Gene3D" id="1.20.120.80">
    <property type="entry name" value="Cytochrome c oxidase, subunit III, four-helix bundle"/>
    <property type="match status" value="1"/>
</dbReference>
<dbReference type="GO" id="GO:0022904">
    <property type="term" value="P:respiratory electron transport chain"/>
    <property type="evidence" value="ECO:0007669"/>
    <property type="project" value="InterPro"/>
</dbReference>
<evidence type="ECO:0000313" key="3">
    <source>
        <dbReference type="Proteomes" id="UP000183658"/>
    </source>
</evidence>
<dbReference type="GO" id="GO:0016020">
    <property type="term" value="C:membrane"/>
    <property type="evidence" value="ECO:0007669"/>
    <property type="project" value="InterPro"/>
</dbReference>